<keyword evidence="1" id="KW-0863">Zinc-finger</keyword>
<evidence type="ECO:0000259" key="3">
    <source>
        <dbReference type="PROSITE" id="PS50158"/>
    </source>
</evidence>
<keyword evidence="1" id="KW-0862">Zinc</keyword>
<feature type="region of interest" description="Disordered" evidence="2">
    <location>
        <begin position="77"/>
        <end position="121"/>
    </location>
</feature>
<dbReference type="AlphaFoldDB" id="A0A8S9SN83"/>
<feature type="compositionally biased region" description="Polar residues" evidence="2">
    <location>
        <begin position="111"/>
        <end position="121"/>
    </location>
</feature>
<protein>
    <recommendedName>
        <fullName evidence="3">CCHC-type domain-containing protein</fullName>
    </recommendedName>
</protein>
<feature type="compositionally biased region" description="Basic and acidic residues" evidence="2">
    <location>
        <begin position="54"/>
        <end position="64"/>
    </location>
</feature>
<dbReference type="Proteomes" id="UP000712600">
    <property type="component" value="Unassembled WGS sequence"/>
</dbReference>
<sequence>MATTSDSISVKINCFHSGVFKAEDGKLNYVDGLLEQRPPGRPKGKARIKGVNESPKKNATKVDQKGRIGHCGLCGGEGHNSRKCPLESEESRKRRHLNMEQAAQEQAIEDVSSTAPPATQA</sequence>
<evidence type="ECO:0000313" key="5">
    <source>
        <dbReference type="Proteomes" id="UP000712600"/>
    </source>
</evidence>
<evidence type="ECO:0000313" key="4">
    <source>
        <dbReference type="EMBL" id="KAF3601460.1"/>
    </source>
</evidence>
<dbReference type="InterPro" id="IPR001878">
    <property type="entry name" value="Znf_CCHC"/>
</dbReference>
<dbReference type="GO" id="GO:0008270">
    <property type="term" value="F:zinc ion binding"/>
    <property type="evidence" value="ECO:0007669"/>
    <property type="project" value="UniProtKB-KW"/>
</dbReference>
<feature type="region of interest" description="Disordered" evidence="2">
    <location>
        <begin position="34"/>
        <end position="64"/>
    </location>
</feature>
<reference evidence="4" key="1">
    <citation type="submission" date="2019-12" db="EMBL/GenBank/DDBJ databases">
        <title>Genome sequencing and annotation of Brassica cretica.</title>
        <authorList>
            <person name="Studholme D.J."/>
            <person name="Sarris P."/>
        </authorList>
    </citation>
    <scope>NUCLEOTIDE SEQUENCE</scope>
    <source>
        <strain evidence="4">PFS-109/04</strain>
        <tissue evidence="4">Leaf</tissue>
    </source>
</reference>
<evidence type="ECO:0000256" key="2">
    <source>
        <dbReference type="SAM" id="MobiDB-lite"/>
    </source>
</evidence>
<dbReference type="PROSITE" id="PS50158">
    <property type="entry name" value="ZF_CCHC"/>
    <property type="match status" value="1"/>
</dbReference>
<organism evidence="4 5">
    <name type="scientific">Brassica cretica</name>
    <name type="common">Mustard</name>
    <dbReference type="NCBI Taxonomy" id="69181"/>
    <lineage>
        <taxon>Eukaryota</taxon>
        <taxon>Viridiplantae</taxon>
        <taxon>Streptophyta</taxon>
        <taxon>Embryophyta</taxon>
        <taxon>Tracheophyta</taxon>
        <taxon>Spermatophyta</taxon>
        <taxon>Magnoliopsida</taxon>
        <taxon>eudicotyledons</taxon>
        <taxon>Gunneridae</taxon>
        <taxon>Pentapetalae</taxon>
        <taxon>rosids</taxon>
        <taxon>malvids</taxon>
        <taxon>Brassicales</taxon>
        <taxon>Brassicaceae</taxon>
        <taxon>Brassiceae</taxon>
        <taxon>Brassica</taxon>
    </lineage>
</organism>
<evidence type="ECO:0000256" key="1">
    <source>
        <dbReference type="PROSITE-ProRule" id="PRU00047"/>
    </source>
</evidence>
<dbReference type="GO" id="GO:0003676">
    <property type="term" value="F:nucleic acid binding"/>
    <property type="evidence" value="ECO:0007669"/>
    <property type="project" value="InterPro"/>
</dbReference>
<dbReference type="EMBL" id="QGKX02000004">
    <property type="protein sequence ID" value="KAF3601460.1"/>
    <property type="molecule type" value="Genomic_DNA"/>
</dbReference>
<keyword evidence="1" id="KW-0479">Metal-binding</keyword>
<accession>A0A8S9SN83</accession>
<comment type="caution">
    <text evidence="4">The sequence shown here is derived from an EMBL/GenBank/DDBJ whole genome shotgun (WGS) entry which is preliminary data.</text>
</comment>
<gene>
    <name evidence="4" type="ORF">F2Q69_00034157</name>
</gene>
<proteinExistence type="predicted"/>
<feature type="domain" description="CCHC-type" evidence="3">
    <location>
        <begin position="71"/>
        <end position="85"/>
    </location>
</feature>
<name>A0A8S9SN83_BRACR</name>